<name>A0ABR6W6F9_9BACT</name>
<evidence type="ECO:0000256" key="2">
    <source>
        <dbReference type="ARBA" id="ARBA00009810"/>
    </source>
</evidence>
<gene>
    <name evidence="19" type="ORF">FH603_2663</name>
</gene>
<evidence type="ECO:0000256" key="16">
    <source>
        <dbReference type="SAM" id="SignalP"/>
    </source>
</evidence>
<evidence type="ECO:0000313" key="20">
    <source>
        <dbReference type="Proteomes" id="UP000700732"/>
    </source>
</evidence>
<evidence type="ECO:0000313" key="19">
    <source>
        <dbReference type="EMBL" id="MBC3792153.1"/>
    </source>
</evidence>
<keyword evidence="20" id="KW-1185">Reference proteome</keyword>
<dbReference type="NCBIfam" id="TIGR01783">
    <property type="entry name" value="TonB-siderophor"/>
    <property type="match status" value="1"/>
</dbReference>
<dbReference type="EMBL" id="VFIA01000014">
    <property type="protein sequence ID" value="MBC3792153.1"/>
    <property type="molecule type" value="Genomic_DNA"/>
</dbReference>
<dbReference type="Pfam" id="PF13715">
    <property type="entry name" value="CarbopepD_reg_2"/>
    <property type="match status" value="1"/>
</dbReference>
<dbReference type="SUPFAM" id="SSF56935">
    <property type="entry name" value="Porins"/>
    <property type="match status" value="1"/>
</dbReference>
<dbReference type="InterPro" id="IPR036942">
    <property type="entry name" value="Beta-barrel_TonB_sf"/>
</dbReference>
<dbReference type="CDD" id="cd01347">
    <property type="entry name" value="ligand_gated_channel"/>
    <property type="match status" value="1"/>
</dbReference>
<evidence type="ECO:0000256" key="8">
    <source>
        <dbReference type="ARBA" id="ARBA00023004"/>
    </source>
</evidence>
<evidence type="ECO:0000256" key="6">
    <source>
        <dbReference type="ARBA" id="ARBA00022692"/>
    </source>
</evidence>
<keyword evidence="11 14" id="KW-0472">Membrane</keyword>
<comment type="subcellular location">
    <subcellularLocation>
        <location evidence="1 14">Cell outer membrane</location>
        <topology evidence="1 14">Multi-pass membrane protein</topology>
    </subcellularLocation>
</comment>
<dbReference type="Gene3D" id="2.60.40.1120">
    <property type="entry name" value="Carboxypeptidase-like, regulatory domain"/>
    <property type="match status" value="1"/>
</dbReference>
<sequence>MKHFFTIILLLSSVYLKAQTISGLVIDSQTGSPVAGATVKLLGADKGTATDSLGKFALDAPATGTLHVSFIGFRTMNVKVRDRFCTIELVPEIAELQTVEVVGRVAKDYTSEYSFSATKIAGLNKDISQSIGTVTKELMADRQAFQLADAVKIVSGVTPSSFYNQYAIRGISQNEEGQIINGMRTRQYYFLQPLTTNIERVEVLKGPASASFSSVDPGGSINLVTKKPLAVDRKEVSLSGGSFSTMRGTLDFTGPLNAAKTLLYRVNGAYQEARSYRDLVRNNALLFSPSISYIPNQKTALNAELILSRANGNLDRGQPIFGAVAGVTNLNSTPISLNLGASNDFFNSKELIITTNLAHKFTDRISVNVSYMKQTWTEDLQEHRTTNAFASDLTGKPVTSLAAMQFVQRKQFWNVDNLNAYVNFNFNTGPATHDLLVGYDLSDWHKLKGGGQNAARGFLLKDGSVAGSFVVANAANYQTLTAGGATLPRPNVNYLDLNNLSYTIRNVSDYVLNARTPLPAALTTTNAIYAQEQLRWNKIRLLLGLRYESFRDITNYNSPGETSFTKTALLPRLGLTYSLTPNLNIYGTYLEGFQGQSNTVTLLPNTGSFFNTAKSANLFEPLRSDLKEIGAKAQFFGGRISLNAAGYEINQRNLLLNANLPAFPDSLVTRGAERSRGFEMDVAGYLLPNWQINASYSYIDAVIVSDNEASLVGARKQNTPRHSGNLWTRYNFEPNSALGDLGIGFGGQHSGSKIPWFSRAFAVPAYTLFDMALYYTPAKSSVQVALNINNLTNQTYWVGAQNYLRLFPGAPRNMMLTLTYRF</sequence>
<evidence type="ECO:0000256" key="3">
    <source>
        <dbReference type="ARBA" id="ARBA00022448"/>
    </source>
</evidence>
<keyword evidence="9" id="KW-0406">Ion transport</keyword>
<keyword evidence="5" id="KW-0410">Iron transport</keyword>
<keyword evidence="13 14" id="KW-0998">Cell outer membrane</keyword>
<feature type="domain" description="TonB-dependent receptor-like beta-barrel" evidence="17">
    <location>
        <begin position="312"/>
        <end position="791"/>
    </location>
</feature>
<evidence type="ECO:0000256" key="10">
    <source>
        <dbReference type="ARBA" id="ARBA00023077"/>
    </source>
</evidence>
<feature type="chain" id="PRO_5045560365" evidence="16">
    <location>
        <begin position="19"/>
        <end position="822"/>
    </location>
</feature>
<protein>
    <submittedName>
        <fullName evidence="19">Iron complex outermembrane receptor protein</fullName>
    </submittedName>
</protein>
<dbReference type="Pfam" id="PF07715">
    <property type="entry name" value="Plug"/>
    <property type="match status" value="1"/>
</dbReference>
<keyword evidence="10 15" id="KW-0798">TonB box</keyword>
<keyword evidence="7 16" id="KW-0732">Signal</keyword>
<evidence type="ECO:0000256" key="9">
    <source>
        <dbReference type="ARBA" id="ARBA00023065"/>
    </source>
</evidence>
<evidence type="ECO:0000256" key="4">
    <source>
        <dbReference type="ARBA" id="ARBA00022452"/>
    </source>
</evidence>
<evidence type="ECO:0000259" key="17">
    <source>
        <dbReference type="Pfam" id="PF00593"/>
    </source>
</evidence>
<accession>A0ABR6W6F9</accession>
<evidence type="ECO:0000256" key="1">
    <source>
        <dbReference type="ARBA" id="ARBA00004571"/>
    </source>
</evidence>
<comment type="caution">
    <text evidence="19">The sequence shown here is derived from an EMBL/GenBank/DDBJ whole genome shotgun (WGS) entry which is preliminary data.</text>
</comment>
<keyword evidence="8" id="KW-0408">Iron</keyword>
<dbReference type="InterPro" id="IPR008969">
    <property type="entry name" value="CarboxyPept-like_regulatory"/>
</dbReference>
<evidence type="ECO:0000256" key="5">
    <source>
        <dbReference type="ARBA" id="ARBA00022496"/>
    </source>
</evidence>
<evidence type="ECO:0000256" key="13">
    <source>
        <dbReference type="ARBA" id="ARBA00023237"/>
    </source>
</evidence>
<keyword evidence="3 14" id="KW-0813">Transport</keyword>
<dbReference type="Gene3D" id="2.40.170.20">
    <property type="entry name" value="TonB-dependent receptor, beta-barrel domain"/>
    <property type="match status" value="1"/>
</dbReference>
<feature type="signal peptide" evidence="16">
    <location>
        <begin position="1"/>
        <end position="18"/>
    </location>
</feature>
<dbReference type="InterPro" id="IPR010105">
    <property type="entry name" value="TonB_sidphr_rcpt"/>
</dbReference>
<dbReference type="PANTHER" id="PTHR32552">
    <property type="entry name" value="FERRICHROME IRON RECEPTOR-RELATED"/>
    <property type="match status" value="1"/>
</dbReference>
<dbReference type="InterPro" id="IPR012910">
    <property type="entry name" value="Plug_dom"/>
</dbReference>
<feature type="domain" description="TonB-dependent receptor plug" evidence="18">
    <location>
        <begin position="125"/>
        <end position="219"/>
    </location>
</feature>
<evidence type="ECO:0000259" key="18">
    <source>
        <dbReference type="Pfam" id="PF07715"/>
    </source>
</evidence>
<evidence type="ECO:0000256" key="14">
    <source>
        <dbReference type="PROSITE-ProRule" id="PRU01360"/>
    </source>
</evidence>
<proteinExistence type="inferred from homology"/>
<dbReference type="InterPro" id="IPR037066">
    <property type="entry name" value="Plug_dom_sf"/>
</dbReference>
<dbReference type="RefSeq" id="WP_186737941.1">
    <property type="nucleotide sequence ID" value="NZ_VFIA01000014.1"/>
</dbReference>
<dbReference type="PANTHER" id="PTHR32552:SF68">
    <property type="entry name" value="FERRICHROME OUTER MEMBRANE TRANSPORTER_PHAGE RECEPTOR"/>
    <property type="match status" value="1"/>
</dbReference>
<evidence type="ECO:0000256" key="15">
    <source>
        <dbReference type="RuleBase" id="RU003357"/>
    </source>
</evidence>
<dbReference type="InterPro" id="IPR039426">
    <property type="entry name" value="TonB-dep_rcpt-like"/>
</dbReference>
<organism evidence="19 20">
    <name type="scientific">Spirosoma utsteinense</name>
    <dbReference type="NCBI Taxonomy" id="2585773"/>
    <lineage>
        <taxon>Bacteria</taxon>
        <taxon>Pseudomonadati</taxon>
        <taxon>Bacteroidota</taxon>
        <taxon>Cytophagia</taxon>
        <taxon>Cytophagales</taxon>
        <taxon>Cytophagaceae</taxon>
        <taxon>Spirosoma</taxon>
    </lineage>
</organism>
<dbReference type="Pfam" id="PF00593">
    <property type="entry name" value="TonB_dep_Rec_b-barrel"/>
    <property type="match status" value="1"/>
</dbReference>
<evidence type="ECO:0000256" key="11">
    <source>
        <dbReference type="ARBA" id="ARBA00023136"/>
    </source>
</evidence>
<keyword evidence="12 19" id="KW-0675">Receptor</keyword>
<evidence type="ECO:0000256" key="7">
    <source>
        <dbReference type="ARBA" id="ARBA00022729"/>
    </source>
</evidence>
<dbReference type="PROSITE" id="PS52016">
    <property type="entry name" value="TONB_DEPENDENT_REC_3"/>
    <property type="match status" value="1"/>
</dbReference>
<evidence type="ECO:0000256" key="12">
    <source>
        <dbReference type="ARBA" id="ARBA00023170"/>
    </source>
</evidence>
<keyword evidence="6 14" id="KW-0812">Transmembrane</keyword>
<comment type="similarity">
    <text evidence="2 14 15">Belongs to the TonB-dependent receptor family.</text>
</comment>
<dbReference type="SUPFAM" id="SSF49464">
    <property type="entry name" value="Carboxypeptidase regulatory domain-like"/>
    <property type="match status" value="1"/>
</dbReference>
<keyword evidence="4 14" id="KW-1134">Transmembrane beta strand</keyword>
<dbReference type="InterPro" id="IPR000531">
    <property type="entry name" value="Beta-barrel_TonB"/>
</dbReference>
<dbReference type="Proteomes" id="UP000700732">
    <property type="component" value="Unassembled WGS sequence"/>
</dbReference>
<reference evidence="19 20" key="1">
    <citation type="submission" date="2019-06" db="EMBL/GenBank/DDBJ databases">
        <title>Spirosoma utsteinense sp. nov. isolated from Antarctic ice-free soils.</title>
        <authorList>
            <person name="Tahon G."/>
        </authorList>
    </citation>
    <scope>NUCLEOTIDE SEQUENCE [LARGE SCALE GENOMIC DNA]</scope>
    <source>
        <strain evidence="19 20">LMG 31447</strain>
    </source>
</reference>
<dbReference type="Gene3D" id="2.170.130.10">
    <property type="entry name" value="TonB-dependent receptor, plug domain"/>
    <property type="match status" value="1"/>
</dbReference>